<sequence length="178" mass="20799">MTTHDTRNASRNKRLIKLKTKTSKIHTNNTFRIPFMSTNKVSVSFFSKQLSRSILNWIVVHRFRMAVSPPNTDVPKLFHINSLHGRPTAGQRPTYPPFTRFYAELSVANRRSCTPEYQRCYKFVRWGIGDRKDWEGLASDALVEESLKSPTRIEQAWCSNLLRVRRDLWSAVATYMMM</sequence>
<reference evidence="1" key="1">
    <citation type="submission" date="2016-07" db="EMBL/GenBank/DDBJ databases">
        <authorList>
            <person name="Bretaudeau A."/>
        </authorList>
    </citation>
    <scope>NUCLEOTIDE SEQUENCE</scope>
    <source>
        <strain evidence="1">Rice</strain>
        <tissue evidence="1">Whole body</tissue>
    </source>
</reference>
<accession>A0A2H1VF32</accession>
<evidence type="ECO:0000313" key="1">
    <source>
        <dbReference type="EMBL" id="SOQ39470.1"/>
    </source>
</evidence>
<protein>
    <submittedName>
        <fullName evidence="1">SFRICE_018614</fullName>
    </submittedName>
</protein>
<dbReference type="EMBL" id="ODYU01002244">
    <property type="protein sequence ID" value="SOQ39470.1"/>
    <property type="molecule type" value="Genomic_DNA"/>
</dbReference>
<dbReference type="AlphaFoldDB" id="A0A2H1VF32"/>
<organism evidence="1">
    <name type="scientific">Spodoptera frugiperda</name>
    <name type="common">Fall armyworm</name>
    <dbReference type="NCBI Taxonomy" id="7108"/>
    <lineage>
        <taxon>Eukaryota</taxon>
        <taxon>Metazoa</taxon>
        <taxon>Ecdysozoa</taxon>
        <taxon>Arthropoda</taxon>
        <taxon>Hexapoda</taxon>
        <taxon>Insecta</taxon>
        <taxon>Pterygota</taxon>
        <taxon>Neoptera</taxon>
        <taxon>Endopterygota</taxon>
        <taxon>Lepidoptera</taxon>
        <taxon>Glossata</taxon>
        <taxon>Ditrysia</taxon>
        <taxon>Noctuoidea</taxon>
        <taxon>Noctuidae</taxon>
        <taxon>Amphipyrinae</taxon>
        <taxon>Spodoptera</taxon>
    </lineage>
</organism>
<gene>
    <name evidence="1" type="ORF">SFRICE_018614</name>
</gene>
<name>A0A2H1VF32_SPOFR</name>
<proteinExistence type="predicted"/>